<feature type="transmembrane region" description="Helical" evidence="7">
    <location>
        <begin position="262"/>
        <end position="283"/>
    </location>
</feature>
<evidence type="ECO:0000256" key="2">
    <source>
        <dbReference type="ARBA" id="ARBA00006162"/>
    </source>
</evidence>
<keyword evidence="3" id="KW-1003">Cell membrane</keyword>
<dbReference type="Gene3D" id="3.10.20.90">
    <property type="entry name" value="Phosphatidylinositol 3-kinase Catalytic Subunit, Chain A, domain 1"/>
    <property type="match status" value="1"/>
</dbReference>
<accession>A0A4Q9I076</accession>
<dbReference type="OrthoDB" id="4775372at2"/>
<feature type="transmembrane region" description="Helical" evidence="7">
    <location>
        <begin position="236"/>
        <end position="256"/>
    </location>
</feature>
<evidence type="ECO:0000313" key="10">
    <source>
        <dbReference type="Proteomes" id="UP000292452"/>
    </source>
</evidence>
<evidence type="ECO:0000256" key="1">
    <source>
        <dbReference type="ARBA" id="ARBA00004651"/>
    </source>
</evidence>
<feature type="transmembrane region" description="Helical" evidence="7">
    <location>
        <begin position="180"/>
        <end position="198"/>
    </location>
</feature>
<keyword evidence="5 7" id="KW-1133">Transmembrane helix</keyword>
<name>A0A4Q9I076_STRKA</name>
<feature type="transmembrane region" description="Helical" evidence="7">
    <location>
        <begin position="329"/>
        <end position="349"/>
    </location>
</feature>
<evidence type="ECO:0000256" key="4">
    <source>
        <dbReference type="ARBA" id="ARBA00022692"/>
    </source>
</evidence>
<sequence>MSTSTGTGFCRVTVAAPDARIDVALPEDVALVDIYPEILRLSGQSQAEGAPTGYHLVRRDGTVLDAGQSLAQQQILDGDLLLLKPFAESLPLPVFDDVSDAVASAVKRNRNRWSDDLMNFVGLTAGVLLLVMMAFALWFSNPVDRDMHRLPGIIAGVTGIVLVALAGVRARVYDDHGSSIALGLAALPHLLLAGSGIFPVEAGSGPGRLHLLVGCVTVLIASVLLVVLLPRGDAPFVAAAFLSAIGTLAVFAAILTDAAPREVAAVTAAVAIALVAWLPGLSARFARLPIGYKSPDQIAKGSYDGERPGETESVDFVKIGNQARRGHELLLGLVAGCSALVVGSAGVVLGFSDNGWAQLMALAAGITIMLRARLFDYTAQVACLTIAGILTVVLLILGIALHPPLDIFIELGKFGDSGPLNIRTVWFSASIAAGAALLVGVGLIVPRKGVTPFWGRIFDVFDGLVLLSLVPLCLAVLDVYATVRGLTGN</sequence>
<keyword evidence="6 7" id="KW-0472">Membrane</keyword>
<dbReference type="EMBL" id="SIXH01000019">
    <property type="protein sequence ID" value="TBO60996.1"/>
    <property type="molecule type" value="Genomic_DNA"/>
</dbReference>
<evidence type="ECO:0000256" key="3">
    <source>
        <dbReference type="ARBA" id="ARBA00022475"/>
    </source>
</evidence>
<proteinExistence type="inferred from homology"/>
<dbReference type="InterPro" id="IPR006707">
    <property type="entry name" value="T7SS_EccD"/>
</dbReference>
<feature type="transmembrane region" description="Helical" evidence="7">
    <location>
        <begin position="425"/>
        <end position="445"/>
    </location>
</feature>
<dbReference type="PIRSF" id="PIRSF017804">
    <property type="entry name" value="Secretion_EccD1"/>
    <property type="match status" value="1"/>
</dbReference>
<feature type="transmembrane region" description="Helical" evidence="7">
    <location>
        <begin position="210"/>
        <end position="229"/>
    </location>
</feature>
<feature type="transmembrane region" description="Helical" evidence="7">
    <location>
        <begin position="150"/>
        <end position="168"/>
    </location>
</feature>
<feature type="transmembrane region" description="Helical" evidence="7">
    <location>
        <begin position="381"/>
        <end position="405"/>
    </location>
</feature>
<dbReference type="Pfam" id="PF19053">
    <property type="entry name" value="EccD"/>
    <property type="match status" value="1"/>
</dbReference>
<comment type="subcellular location">
    <subcellularLocation>
        <location evidence="1">Cell membrane</location>
        <topology evidence="1">Multi-pass membrane protein</topology>
    </subcellularLocation>
</comment>
<dbReference type="Pfam" id="PF08817">
    <property type="entry name" value="YukD"/>
    <property type="match status" value="1"/>
</dbReference>
<dbReference type="Proteomes" id="UP000292452">
    <property type="component" value="Unassembled WGS sequence"/>
</dbReference>
<evidence type="ECO:0000259" key="8">
    <source>
        <dbReference type="Pfam" id="PF19053"/>
    </source>
</evidence>
<comment type="similarity">
    <text evidence="2">Belongs to the EccD/Snm4 family.</text>
</comment>
<dbReference type="NCBIfam" id="TIGR03920">
    <property type="entry name" value="T7SS_EccD"/>
    <property type="match status" value="1"/>
</dbReference>
<protein>
    <submittedName>
        <fullName evidence="9">Type VII secretion integral membrane protein EccD</fullName>
    </submittedName>
</protein>
<evidence type="ECO:0000256" key="7">
    <source>
        <dbReference type="SAM" id="Phobius"/>
    </source>
</evidence>
<evidence type="ECO:0000256" key="5">
    <source>
        <dbReference type="ARBA" id="ARBA00022989"/>
    </source>
</evidence>
<feature type="transmembrane region" description="Helical" evidence="7">
    <location>
        <begin position="117"/>
        <end position="138"/>
    </location>
</feature>
<keyword evidence="10" id="KW-1185">Reference proteome</keyword>
<comment type="caution">
    <text evidence="9">The sequence shown here is derived from an EMBL/GenBank/DDBJ whole genome shotgun (WGS) entry which is preliminary data.</text>
</comment>
<feature type="transmembrane region" description="Helical" evidence="7">
    <location>
        <begin position="355"/>
        <end position="374"/>
    </location>
</feature>
<evidence type="ECO:0000256" key="6">
    <source>
        <dbReference type="ARBA" id="ARBA00023136"/>
    </source>
</evidence>
<dbReference type="AlphaFoldDB" id="A0A4Q9I076"/>
<dbReference type="InterPro" id="IPR044049">
    <property type="entry name" value="EccD_transm"/>
</dbReference>
<organism evidence="9 10">
    <name type="scientific">Streptomyces kasugaensis</name>
    <dbReference type="NCBI Taxonomy" id="1946"/>
    <lineage>
        <taxon>Bacteria</taxon>
        <taxon>Bacillati</taxon>
        <taxon>Actinomycetota</taxon>
        <taxon>Actinomycetes</taxon>
        <taxon>Kitasatosporales</taxon>
        <taxon>Streptomycetaceae</taxon>
        <taxon>Streptomyces</taxon>
    </lineage>
</organism>
<gene>
    <name evidence="9" type="primary">eccD</name>
    <name evidence="9" type="ORF">EYS09_03620</name>
</gene>
<dbReference type="RefSeq" id="WP_052861241.1">
    <property type="nucleotide sequence ID" value="NZ_NDXL01000001.1"/>
</dbReference>
<dbReference type="InterPro" id="IPR024962">
    <property type="entry name" value="YukD-like"/>
</dbReference>
<dbReference type="GeneID" id="97378400"/>
<feature type="domain" description="EccD-like transmembrane" evidence="8">
    <location>
        <begin position="121"/>
        <end position="486"/>
    </location>
</feature>
<reference evidence="9 10" key="1">
    <citation type="submission" date="2019-02" db="EMBL/GenBank/DDBJ databases">
        <title>Draft Genome Sequence of Streptomyces sp. AM-2504, identified by 16S rRNA comparative analysis as a Streptomyces Kasugaensis strain.</title>
        <authorList>
            <person name="Napolioni V."/>
            <person name="Giuliodori A.M."/>
            <person name="Spurio R."/>
            <person name="Fabbretti A."/>
        </authorList>
    </citation>
    <scope>NUCLEOTIDE SEQUENCE [LARGE SCALE GENOMIC DNA]</scope>
    <source>
        <strain evidence="9 10">AM-2504</strain>
    </source>
</reference>
<dbReference type="GO" id="GO:0005886">
    <property type="term" value="C:plasma membrane"/>
    <property type="evidence" value="ECO:0007669"/>
    <property type="project" value="UniProtKB-SubCell"/>
</dbReference>
<evidence type="ECO:0000313" key="9">
    <source>
        <dbReference type="EMBL" id="TBO60996.1"/>
    </source>
</evidence>
<keyword evidence="4 7" id="KW-0812">Transmembrane</keyword>
<feature type="transmembrane region" description="Helical" evidence="7">
    <location>
        <begin position="457"/>
        <end position="481"/>
    </location>
</feature>